<dbReference type="Gene3D" id="1.25.40.20">
    <property type="entry name" value="Ankyrin repeat-containing domain"/>
    <property type="match status" value="1"/>
</dbReference>
<dbReference type="InterPro" id="IPR036770">
    <property type="entry name" value="Ankyrin_rpt-contain_sf"/>
</dbReference>
<dbReference type="AlphaFoldDB" id="W9XF15"/>
<dbReference type="eggNOG" id="KOG4177">
    <property type="taxonomic scope" value="Eukaryota"/>
</dbReference>
<dbReference type="InterPro" id="IPR002110">
    <property type="entry name" value="Ankyrin_rpt"/>
</dbReference>
<dbReference type="HOGENOM" id="CLU_376478_0_0_1"/>
<keyword evidence="5" id="KW-1185">Reference proteome</keyword>
<protein>
    <submittedName>
        <fullName evidence="4">Uncharacterized protein</fullName>
    </submittedName>
</protein>
<dbReference type="EMBL" id="AMGX01000001">
    <property type="protein sequence ID" value="EXJ75920.1"/>
    <property type="molecule type" value="Genomic_DNA"/>
</dbReference>
<dbReference type="PANTHER" id="PTHR24198:SF165">
    <property type="entry name" value="ANKYRIN REPEAT-CONTAINING PROTEIN-RELATED"/>
    <property type="match status" value="1"/>
</dbReference>
<feature type="repeat" description="ANK" evidence="3">
    <location>
        <begin position="593"/>
        <end position="625"/>
    </location>
</feature>
<feature type="repeat" description="ANK" evidence="3">
    <location>
        <begin position="486"/>
        <end position="519"/>
    </location>
</feature>
<dbReference type="RefSeq" id="XP_007739237.1">
    <property type="nucleotide sequence ID" value="XM_007741047.1"/>
</dbReference>
<evidence type="ECO:0000313" key="5">
    <source>
        <dbReference type="Proteomes" id="UP000019471"/>
    </source>
</evidence>
<reference evidence="4 5" key="1">
    <citation type="submission" date="2013-03" db="EMBL/GenBank/DDBJ databases">
        <title>The Genome Sequence of Cladophialophora psammophila CBS 110553.</title>
        <authorList>
            <consortium name="The Broad Institute Genomics Platform"/>
            <person name="Cuomo C."/>
            <person name="de Hoog S."/>
            <person name="Gorbushina A."/>
            <person name="Walker B."/>
            <person name="Young S.K."/>
            <person name="Zeng Q."/>
            <person name="Gargeya S."/>
            <person name="Fitzgerald M."/>
            <person name="Haas B."/>
            <person name="Abouelleil A."/>
            <person name="Allen A.W."/>
            <person name="Alvarado L."/>
            <person name="Arachchi H.M."/>
            <person name="Berlin A.M."/>
            <person name="Chapman S.B."/>
            <person name="Gainer-Dewar J."/>
            <person name="Goldberg J."/>
            <person name="Griggs A."/>
            <person name="Gujja S."/>
            <person name="Hansen M."/>
            <person name="Howarth C."/>
            <person name="Imamovic A."/>
            <person name="Ireland A."/>
            <person name="Larimer J."/>
            <person name="McCowan C."/>
            <person name="Murphy C."/>
            <person name="Pearson M."/>
            <person name="Poon T.W."/>
            <person name="Priest M."/>
            <person name="Roberts A."/>
            <person name="Saif S."/>
            <person name="Shea T."/>
            <person name="Sisk P."/>
            <person name="Sykes S."/>
            <person name="Wortman J."/>
            <person name="Nusbaum C."/>
            <person name="Birren B."/>
        </authorList>
    </citation>
    <scope>NUCLEOTIDE SEQUENCE [LARGE SCALE GENOMIC DNA]</scope>
    <source>
        <strain evidence="4 5">CBS 110553</strain>
    </source>
</reference>
<organism evidence="4 5">
    <name type="scientific">Cladophialophora psammophila CBS 110553</name>
    <dbReference type="NCBI Taxonomy" id="1182543"/>
    <lineage>
        <taxon>Eukaryota</taxon>
        <taxon>Fungi</taxon>
        <taxon>Dikarya</taxon>
        <taxon>Ascomycota</taxon>
        <taxon>Pezizomycotina</taxon>
        <taxon>Eurotiomycetes</taxon>
        <taxon>Chaetothyriomycetidae</taxon>
        <taxon>Chaetothyriales</taxon>
        <taxon>Herpotrichiellaceae</taxon>
        <taxon>Cladophialophora</taxon>
    </lineage>
</organism>
<comment type="caution">
    <text evidence="4">The sequence shown here is derived from an EMBL/GenBank/DDBJ whole genome shotgun (WGS) entry which is preliminary data.</text>
</comment>
<keyword evidence="1" id="KW-0677">Repeat</keyword>
<dbReference type="PROSITE" id="PS50088">
    <property type="entry name" value="ANK_REPEAT"/>
    <property type="match status" value="3"/>
</dbReference>
<dbReference type="STRING" id="1182543.W9XF15"/>
<feature type="repeat" description="ANK" evidence="3">
    <location>
        <begin position="560"/>
        <end position="592"/>
    </location>
</feature>
<sequence length="737" mass="83156">MSDTRFTIAEDIEENLPEEVDIFVRLSRLGNFKRGTEWYEASLSSQSMYFPIAAERADFLLEQGSYRQLDDLLDEVTHKIEQKVYVFTENEVLLFQILKALAKMHIHGDLNDALEEARIVWRRLPRVEPADPSEVEIHILEIYLRIVAFASQASSWVRPEDTQPPWAASSTPVWFGFHRWAKTLADQGRLWEAQKIMRMLLTVLSPENGLKLCEEFMGNMDEEDLPESAIISNLSTVNACTRYLVGHTGVSDKLEVVSKAQAWSSLANSFQKCLQNIQIAEVNGRPYFETKLADLEVKMYKGVDEEIPVSKVYRTVLEEAREVSDLQVQAESSWALYEVENEIKNPDFHGLQQLQKLQLDTMEDTLGYVTHLNQCLRSYLQQQGENGARERIPAMFLETSPAAKARFNIPNLKKNHLESRLQLAQLEGDDTHISQAKKELEDYADPPENRTRRATIPLHWAVRINDIFGVRQALAAGDSVNERAEDGSTALHYAVERSKSLQITTLLLESGARPNICRDSDGYAPLHVLVSTSYRLEDAAYPILDKLLQFKADFRIRTNENGTVLGLAAQQNLARIVKRLLEAGADVHSPHWQNRSALNVASWFAHIETMKVLIEAGANVNFNEWTTQTPLLEIVCNNKGNPLGGPARYVEGLKLLLDNGADIHARAGDENAYYTVLGRAVFNGNLGMVKHLIERGADPVDQRPLVGGSLKSLVNVAIEGGHYHTARYLEEMGVQRD</sequence>
<evidence type="ECO:0000313" key="4">
    <source>
        <dbReference type="EMBL" id="EXJ75920.1"/>
    </source>
</evidence>
<dbReference type="SMART" id="SM00248">
    <property type="entry name" value="ANK"/>
    <property type="match status" value="7"/>
</dbReference>
<dbReference type="OrthoDB" id="4838614at2759"/>
<accession>W9XF15</accession>
<dbReference type="PANTHER" id="PTHR24198">
    <property type="entry name" value="ANKYRIN REPEAT AND PROTEIN KINASE DOMAIN-CONTAINING PROTEIN"/>
    <property type="match status" value="1"/>
</dbReference>
<dbReference type="GeneID" id="19185164"/>
<dbReference type="PROSITE" id="PS50297">
    <property type="entry name" value="ANK_REP_REGION"/>
    <property type="match status" value="3"/>
</dbReference>
<dbReference type="SUPFAM" id="SSF48403">
    <property type="entry name" value="Ankyrin repeat"/>
    <property type="match status" value="1"/>
</dbReference>
<name>W9XF15_9EURO</name>
<gene>
    <name evidence="4" type="ORF">A1O5_00428</name>
</gene>
<dbReference type="Proteomes" id="UP000019471">
    <property type="component" value="Unassembled WGS sequence"/>
</dbReference>
<evidence type="ECO:0000256" key="3">
    <source>
        <dbReference type="PROSITE-ProRule" id="PRU00023"/>
    </source>
</evidence>
<proteinExistence type="predicted"/>
<keyword evidence="2 3" id="KW-0040">ANK repeat</keyword>
<evidence type="ECO:0000256" key="2">
    <source>
        <dbReference type="ARBA" id="ARBA00023043"/>
    </source>
</evidence>
<dbReference type="Pfam" id="PF12796">
    <property type="entry name" value="Ank_2"/>
    <property type="match status" value="2"/>
</dbReference>
<evidence type="ECO:0000256" key="1">
    <source>
        <dbReference type="ARBA" id="ARBA00022737"/>
    </source>
</evidence>